<comment type="caution">
    <text evidence="8">The sequence shown here is derived from an EMBL/GenBank/DDBJ whole genome shotgun (WGS) entry which is preliminary data.</text>
</comment>
<keyword evidence="3" id="KW-0479">Metal-binding</keyword>
<keyword evidence="2" id="KW-0001">2Fe-2S</keyword>
<proteinExistence type="inferred from homology"/>
<dbReference type="PANTHER" id="PTHR23426:SF65">
    <property type="entry name" value="FERREDOXIN-2, MITOCHONDRIAL"/>
    <property type="match status" value="1"/>
</dbReference>
<gene>
    <name evidence="8" type="ORF">DUNSADRAFT_17475</name>
</gene>
<evidence type="ECO:0000256" key="3">
    <source>
        <dbReference type="ARBA" id="ARBA00022723"/>
    </source>
</evidence>
<dbReference type="InterPro" id="IPR001041">
    <property type="entry name" value="2Fe-2S_ferredoxin-type"/>
</dbReference>
<evidence type="ECO:0000256" key="2">
    <source>
        <dbReference type="ARBA" id="ARBA00022714"/>
    </source>
</evidence>
<evidence type="ECO:0000313" key="8">
    <source>
        <dbReference type="EMBL" id="KAF5828531.1"/>
    </source>
</evidence>
<evidence type="ECO:0000259" key="7">
    <source>
        <dbReference type="Pfam" id="PF00111"/>
    </source>
</evidence>
<reference evidence="8" key="1">
    <citation type="submission" date="2017-08" db="EMBL/GenBank/DDBJ databases">
        <authorList>
            <person name="Polle J.E."/>
            <person name="Barry K."/>
            <person name="Cushman J."/>
            <person name="Schmutz J."/>
            <person name="Tran D."/>
            <person name="Hathwaick L.T."/>
            <person name="Yim W.C."/>
            <person name="Jenkins J."/>
            <person name="Mckie-Krisberg Z.M."/>
            <person name="Prochnik S."/>
            <person name="Lindquist E."/>
            <person name="Dockter R.B."/>
            <person name="Adam C."/>
            <person name="Molina H."/>
            <person name="Bunkerborg J."/>
            <person name="Jin E."/>
            <person name="Buchheim M."/>
            <person name="Magnuson J."/>
        </authorList>
    </citation>
    <scope>NUCLEOTIDE SEQUENCE</scope>
    <source>
        <strain evidence="8">CCAP 19/18</strain>
    </source>
</reference>
<evidence type="ECO:0000256" key="1">
    <source>
        <dbReference type="ARBA" id="ARBA00010914"/>
    </source>
</evidence>
<evidence type="ECO:0000313" key="9">
    <source>
        <dbReference type="Proteomes" id="UP000815325"/>
    </source>
</evidence>
<dbReference type="InterPro" id="IPR001055">
    <property type="entry name" value="Adrenodoxin-like"/>
</dbReference>
<comment type="similarity">
    <text evidence="1">Belongs to the adrenodoxin/putidaredoxin family.</text>
</comment>
<keyword evidence="4" id="KW-0408">Iron</keyword>
<dbReference type="EMBL" id="MU070290">
    <property type="protein sequence ID" value="KAF5828531.1"/>
    <property type="molecule type" value="Genomic_DNA"/>
</dbReference>
<name>A0ABQ7G1P7_DUNSA</name>
<feature type="domain" description="2Fe-2S ferredoxin-type" evidence="7">
    <location>
        <begin position="11"/>
        <end position="59"/>
    </location>
</feature>
<evidence type="ECO:0000256" key="5">
    <source>
        <dbReference type="ARBA" id="ARBA00023014"/>
    </source>
</evidence>
<dbReference type="InterPro" id="IPR012675">
    <property type="entry name" value="Beta-grasp_dom_sf"/>
</dbReference>
<dbReference type="Gene3D" id="3.10.20.30">
    <property type="match status" value="1"/>
</dbReference>
<sequence>ADLYGLWGKVMNCGGGGNCGTCIVEVTEGMDLLGQRTAAEQRKLKGKPESWRLACQISVGDGQSGDGRTVRLRTQPK</sequence>
<dbReference type="PANTHER" id="PTHR23426">
    <property type="entry name" value="FERREDOXIN/ADRENODOXIN"/>
    <property type="match status" value="1"/>
</dbReference>
<keyword evidence="5" id="KW-0411">Iron-sulfur</keyword>
<dbReference type="InterPro" id="IPR036010">
    <property type="entry name" value="2Fe-2S_ferredoxin-like_sf"/>
</dbReference>
<dbReference type="SUPFAM" id="SSF54292">
    <property type="entry name" value="2Fe-2S ferredoxin-like"/>
    <property type="match status" value="1"/>
</dbReference>
<keyword evidence="9" id="KW-1185">Reference proteome</keyword>
<dbReference type="Proteomes" id="UP000815325">
    <property type="component" value="Unassembled WGS sequence"/>
</dbReference>
<evidence type="ECO:0000256" key="6">
    <source>
        <dbReference type="ARBA" id="ARBA00034078"/>
    </source>
</evidence>
<comment type="cofactor">
    <cofactor evidence="6">
        <name>[2Fe-2S] cluster</name>
        <dbReference type="ChEBI" id="CHEBI:190135"/>
    </cofactor>
</comment>
<accession>A0ABQ7G1P7</accession>
<feature type="non-terminal residue" evidence="8">
    <location>
        <position position="1"/>
    </location>
</feature>
<evidence type="ECO:0000256" key="4">
    <source>
        <dbReference type="ARBA" id="ARBA00023004"/>
    </source>
</evidence>
<organism evidence="8 9">
    <name type="scientific">Dunaliella salina</name>
    <name type="common">Green alga</name>
    <name type="synonym">Protococcus salinus</name>
    <dbReference type="NCBI Taxonomy" id="3046"/>
    <lineage>
        <taxon>Eukaryota</taxon>
        <taxon>Viridiplantae</taxon>
        <taxon>Chlorophyta</taxon>
        <taxon>core chlorophytes</taxon>
        <taxon>Chlorophyceae</taxon>
        <taxon>CS clade</taxon>
        <taxon>Chlamydomonadales</taxon>
        <taxon>Dunaliellaceae</taxon>
        <taxon>Dunaliella</taxon>
    </lineage>
</organism>
<protein>
    <recommendedName>
        <fullName evidence="7">2Fe-2S ferredoxin-type domain-containing protein</fullName>
    </recommendedName>
</protein>
<dbReference type="Pfam" id="PF00111">
    <property type="entry name" value="Fer2"/>
    <property type="match status" value="1"/>
</dbReference>